<dbReference type="EMBL" id="FNEN01000002">
    <property type="protein sequence ID" value="SDI47430.1"/>
    <property type="molecule type" value="Genomic_DNA"/>
</dbReference>
<keyword evidence="4" id="KW-0238">DNA-binding</keyword>
<keyword evidence="9" id="KW-1185">Reference proteome</keyword>
<sequence length="121" mass="13977">MRKVMVVDDKEGIRTLLKEVLQEEGYQVEEAANGWDALESVRKTKYDLILLDVKIPGINGVEVLKKMRAEDIMTRVMIMTAYEEMNTYGDLKELGVSQVFSKPFDIREVLRKVNQHMAARE</sequence>
<dbReference type="SUPFAM" id="SSF52172">
    <property type="entry name" value="CheY-like"/>
    <property type="match status" value="1"/>
</dbReference>
<keyword evidence="1 6" id="KW-0597">Phosphoprotein</keyword>
<keyword evidence="5" id="KW-0804">Transcription</keyword>
<evidence type="ECO:0000313" key="9">
    <source>
        <dbReference type="Proteomes" id="UP000198853"/>
    </source>
</evidence>
<dbReference type="OrthoDB" id="9808843at2"/>
<name>A0A1G8KWZ0_9BACI</name>
<evidence type="ECO:0000259" key="7">
    <source>
        <dbReference type="PROSITE" id="PS50110"/>
    </source>
</evidence>
<dbReference type="InterPro" id="IPR011006">
    <property type="entry name" value="CheY-like_superfamily"/>
</dbReference>
<dbReference type="Pfam" id="PF00072">
    <property type="entry name" value="Response_reg"/>
    <property type="match status" value="1"/>
</dbReference>
<dbReference type="PROSITE" id="PS50110">
    <property type="entry name" value="RESPONSE_REGULATORY"/>
    <property type="match status" value="1"/>
</dbReference>
<accession>A0A1G8KWZ0</accession>
<evidence type="ECO:0000256" key="6">
    <source>
        <dbReference type="PROSITE-ProRule" id="PRU00169"/>
    </source>
</evidence>
<evidence type="ECO:0000256" key="3">
    <source>
        <dbReference type="ARBA" id="ARBA00023015"/>
    </source>
</evidence>
<feature type="domain" description="Response regulatory" evidence="7">
    <location>
        <begin position="3"/>
        <end position="117"/>
    </location>
</feature>
<reference evidence="8 9" key="1">
    <citation type="submission" date="2016-10" db="EMBL/GenBank/DDBJ databases">
        <authorList>
            <person name="de Groot N.N."/>
        </authorList>
    </citation>
    <scope>NUCLEOTIDE SEQUENCE [LARGE SCALE GENOMIC DNA]</scope>
    <source>
        <strain evidence="8 9">DSM 21771</strain>
    </source>
</reference>
<dbReference type="GO" id="GO:0003677">
    <property type="term" value="F:DNA binding"/>
    <property type="evidence" value="ECO:0007669"/>
    <property type="project" value="UniProtKB-KW"/>
</dbReference>
<evidence type="ECO:0000256" key="5">
    <source>
        <dbReference type="ARBA" id="ARBA00023163"/>
    </source>
</evidence>
<evidence type="ECO:0000256" key="2">
    <source>
        <dbReference type="ARBA" id="ARBA00023012"/>
    </source>
</evidence>
<dbReference type="FunFam" id="3.40.50.2300:FF:000001">
    <property type="entry name" value="DNA-binding response regulator PhoB"/>
    <property type="match status" value="1"/>
</dbReference>
<dbReference type="InterPro" id="IPR050595">
    <property type="entry name" value="Bact_response_regulator"/>
</dbReference>
<proteinExistence type="predicted"/>
<evidence type="ECO:0000256" key="4">
    <source>
        <dbReference type="ARBA" id="ARBA00023125"/>
    </source>
</evidence>
<evidence type="ECO:0000313" key="8">
    <source>
        <dbReference type="EMBL" id="SDI47430.1"/>
    </source>
</evidence>
<dbReference type="PANTHER" id="PTHR44591">
    <property type="entry name" value="STRESS RESPONSE REGULATOR PROTEIN 1"/>
    <property type="match status" value="1"/>
</dbReference>
<dbReference type="PANTHER" id="PTHR44591:SF3">
    <property type="entry name" value="RESPONSE REGULATORY DOMAIN-CONTAINING PROTEIN"/>
    <property type="match status" value="1"/>
</dbReference>
<feature type="modified residue" description="4-aspartylphosphate" evidence="6">
    <location>
        <position position="52"/>
    </location>
</feature>
<dbReference type="RefSeq" id="WP_090396222.1">
    <property type="nucleotide sequence ID" value="NZ_FNEN01000002.1"/>
</dbReference>
<dbReference type="GO" id="GO:0000160">
    <property type="term" value="P:phosphorelay signal transduction system"/>
    <property type="evidence" value="ECO:0007669"/>
    <property type="project" value="UniProtKB-KW"/>
</dbReference>
<dbReference type="AlphaFoldDB" id="A0A1G8KWZ0"/>
<protein>
    <submittedName>
        <fullName evidence="8">Two-component system, response regulator, stage 0 sporulation protein F</fullName>
    </submittedName>
</protein>
<keyword evidence="3" id="KW-0805">Transcription regulation</keyword>
<keyword evidence="2" id="KW-0902">Two-component regulatory system</keyword>
<gene>
    <name evidence="8" type="ORF">SAMN04488123_102330</name>
</gene>
<dbReference type="Gene3D" id="3.40.50.2300">
    <property type="match status" value="1"/>
</dbReference>
<dbReference type="InterPro" id="IPR001789">
    <property type="entry name" value="Sig_transdc_resp-reg_receiver"/>
</dbReference>
<dbReference type="SMART" id="SM00448">
    <property type="entry name" value="REC"/>
    <property type="match status" value="1"/>
</dbReference>
<evidence type="ECO:0000256" key="1">
    <source>
        <dbReference type="ARBA" id="ARBA00022553"/>
    </source>
</evidence>
<organism evidence="8 9">
    <name type="scientific">Natribacillus halophilus</name>
    <dbReference type="NCBI Taxonomy" id="549003"/>
    <lineage>
        <taxon>Bacteria</taxon>
        <taxon>Bacillati</taxon>
        <taxon>Bacillota</taxon>
        <taxon>Bacilli</taxon>
        <taxon>Bacillales</taxon>
        <taxon>Bacillaceae</taxon>
        <taxon>Natribacillus</taxon>
    </lineage>
</organism>
<dbReference type="Proteomes" id="UP000198853">
    <property type="component" value="Unassembled WGS sequence"/>
</dbReference>